<evidence type="ECO:0000313" key="2">
    <source>
        <dbReference type="EMBL" id="MBC3766050.1"/>
    </source>
</evidence>
<dbReference type="EMBL" id="JACNEP010000006">
    <property type="protein sequence ID" value="MBC3766050.1"/>
    <property type="molecule type" value="Genomic_DNA"/>
</dbReference>
<keyword evidence="1" id="KW-0812">Transmembrane</keyword>
<evidence type="ECO:0000256" key="1">
    <source>
        <dbReference type="SAM" id="Phobius"/>
    </source>
</evidence>
<reference evidence="2" key="1">
    <citation type="journal article" date="2018" name="Int. J. Syst. Evol. Microbiol.">
        <title>Neptunicella marina gen. nov., sp. nov., isolated from surface seawater.</title>
        <authorList>
            <person name="Liu X."/>
            <person name="Lai Q."/>
            <person name="Du Y."/>
            <person name="Zhang X."/>
            <person name="Liu Z."/>
            <person name="Sun F."/>
            <person name="Shao Z."/>
        </authorList>
    </citation>
    <scope>NUCLEOTIDE SEQUENCE</scope>
    <source>
        <strain evidence="2">S27-2</strain>
    </source>
</reference>
<gene>
    <name evidence="2" type="ORF">H8B19_09175</name>
</gene>
<feature type="transmembrane region" description="Helical" evidence="1">
    <location>
        <begin position="71"/>
        <end position="93"/>
    </location>
</feature>
<keyword evidence="1" id="KW-0472">Membrane</keyword>
<reference evidence="2" key="2">
    <citation type="submission" date="2020-08" db="EMBL/GenBank/DDBJ databases">
        <authorList>
            <person name="Lai Q."/>
        </authorList>
    </citation>
    <scope>NUCLEOTIDE SEQUENCE</scope>
    <source>
        <strain evidence="2">S27-2</strain>
    </source>
</reference>
<proteinExistence type="predicted"/>
<feature type="transmembrane region" description="Helical" evidence="1">
    <location>
        <begin position="40"/>
        <end position="59"/>
    </location>
</feature>
<protein>
    <submittedName>
        <fullName evidence="2">Uncharacterized protein</fullName>
    </submittedName>
</protein>
<name>A0A8J6IUG0_9ALTE</name>
<comment type="caution">
    <text evidence="2">The sequence shown here is derived from an EMBL/GenBank/DDBJ whole genome shotgun (WGS) entry which is preliminary data.</text>
</comment>
<feature type="transmembrane region" description="Helical" evidence="1">
    <location>
        <begin position="5"/>
        <end position="28"/>
    </location>
</feature>
<keyword evidence="1" id="KW-1133">Transmembrane helix</keyword>
<evidence type="ECO:0000313" key="3">
    <source>
        <dbReference type="Proteomes" id="UP000601768"/>
    </source>
</evidence>
<keyword evidence="3" id="KW-1185">Reference proteome</keyword>
<dbReference type="AlphaFoldDB" id="A0A8J6IUG0"/>
<sequence length="135" mass="15027">MRNLVISLTIIFGWLPGLALALFALFWLKEIWLNSTDFSFITVLVLLWGLGGLLGFWALSSVAIGIKLNFFLRFVFLIVGVLAAILAEVVFFAEGLMFASENTGASMLLLLILNGPILCGLTHIYYHYCYMKQTA</sequence>
<dbReference type="Proteomes" id="UP000601768">
    <property type="component" value="Unassembled WGS sequence"/>
</dbReference>
<accession>A0A8J6IUG0</accession>
<dbReference type="RefSeq" id="WP_186506525.1">
    <property type="nucleotide sequence ID" value="NZ_JACNEP010000006.1"/>
</dbReference>
<feature type="transmembrane region" description="Helical" evidence="1">
    <location>
        <begin position="105"/>
        <end position="126"/>
    </location>
</feature>
<organism evidence="2 3">
    <name type="scientific">Neptunicella marina</name>
    <dbReference type="NCBI Taxonomy" id="2125989"/>
    <lineage>
        <taxon>Bacteria</taxon>
        <taxon>Pseudomonadati</taxon>
        <taxon>Pseudomonadota</taxon>
        <taxon>Gammaproteobacteria</taxon>
        <taxon>Alteromonadales</taxon>
        <taxon>Alteromonadaceae</taxon>
        <taxon>Neptunicella</taxon>
    </lineage>
</organism>